<dbReference type="AlphaFoldDB" id="A0A0C2WLT2"/>
<dbReference type="Proteomes" id="UP000054549">
    <property type="component" value="Unassembled WGS sequence"/>
</dbReference>
<name>A0A0C2WLT2_AMAMK</name>
<evidence type="ECO:0000313" key="2">
    <source>
        <dbReference type="Proteomes" id="UP000054549"/>
    </source>
</evidence>
<accession>A0A0C2WLT2</accession>
<dbReference type="HOGENOM" id="CLU_2290982_0_0_1"/>
<dbReference type="InParanoid" id="A0A0C2WLT2"/>
<keyword evidence="2" id="KW-1185">Reference proteome</keyword>
<protein>
    <submittedName>
        <fullName evidence="1">Uncharacterized protein</fullName>
    </submittedName>
</protein>
<gene>
    <name evidence="1" type="ORF">M378DRAFT_12834</name>
</gene>
<organism evidence="1 2">
    <name type="scientific">Amanita muscaria (strain Koide BX008)</name>
    <dbReference type="NCBI Taxonomy" id="946122"/>
    <lineage>
        <taxon>Eukaryota</taxon>
        <taxon>Fungi</taxon>
        <taxon>Dikarya</taxon>
        <taxon>Basidiomycota</taxon>
        <taxon>Agaricomycotina</taxon>
        <taxon>Agaricomycetes</taxon>
        <taxon>Agaricomycetidae</taxon>
        <taxon>Agaricales</taxon>
        <taxon>Pluteineae</taxon>
        <taxon>Amanitaceae</taxon>
        <taxon>Amanita</taxon>
    </lineage>
</organism>
<reference evidence="1 2" key="1">
    <citation type="submission" date="2014-04" db="EMBL/GenBank/DDBJ databases">
        <title>Evolutionary Origins and Diversification of the Mycorrhizal Mutualists.</title>
        <authorList>
            <consortium name="DOE Joint Genome Institute"/>
            <consortium name="Mycorrhizal Genomics Consortium"/>
            <person name="Kohler A."/>
            <person name="Kuo A."/>
            <person name="Nagy L.G."/>
            <person name="Floudas D."/>
            <person name="Copeland A."/>
            <person name="Barry K.W."/>
            <person name="Cichocki N."/>
            <person name="Veneault-Fourrey C."/>
            <person name="LaButti K."/>
            <person name="Lindquist E.A."/>
            <person name="Lipzen A."/>
            <person name="Lundell T."/>
            <person name="Morin E."/>
            <person name="Murat C."/>
            <person name="Riley R."/>
            <person name="Ohm R."/>
            <person name="Sun H."/>
            <person name="Tunlid A."/>
            <person name="Henrissat B."/>
            <person name="Grigoriev I.V."/>
            <person name="Hibbett D.S."/>
            <person name="Martin F."/>
        </authorList>
    </citation>
    <scope>NUCLEOTIDE SEQUENCE [LARGE SCALE GENOMIC DNA]</scope>
    <source>
        <strain evidence="1 2">Koide BX008</strain>
    </source>
</reference>
<evidence type="ECO:0000313" key="1">
    <source>
        <dbReference type="EMBL" id="KIL62512.1"/>
    </source>
</evidence>
<sequence>MEELQLEDLIVRAEEEAMSKKKMLEREWKKYVRKSNSEGQLLSSTPVTTSSLGVKVRGASPWWWPAEAKRARTRLSAYGKLEQTGRWREKELWWDGRRGRI</sequence>
<proteinExistence type="predicted"/>
<dbReference type="EMBL" id="KN818270">
    <property type="protein sequence ID" value="KIL62512.1"/>
    <property type="molecule type" value="Genomic_DNA"/>
</dbReference>